<comment type="caution">
    <text evidence="13">The sequence shown here is derived from an EMBL/GenBank/DDBJ whole genome shotgun (WGS) entry which is preliminary data.</text>
</comment>
<dbReference type="PROSITE" id="PS50011">
    <property type="entry name" value="PROTEIN_KINASE_DOM"/>
    <property type="match status" value="1"/>
</dbReference>
<evidence type="ECO:0000313" key="13">
    <source>
        <dbReference type="EMBL" id="GFG38673.1"/>
    </source>
</evidence>
<keyword evidence="6 9" id="KW-0067">ATP-binding</keyword>
<dbReference type="EMBL" id="BLKM01012994">
    <property type="protein sequence ID" value="GFG38673.1"/>
    <property type="molecule type" value="Genomic_DNA"/>
</dbReference>
<dbReference type="FunFam" id="3.30.200.20:FF:000163">
    <property type="entry name" value="SRSF protein kinase 2 isoform X1"/>
    <property type="match status" value="1"/>
</dbReference>
<dbReference type="EC" id="2.7.11.1" evidence="1"/>
<dbReference type="InterPro" id="IPR008271">
    <property type="entry name" value="Ser/Thr_kinase_AS"/>
</dbReference>
<feature type="region of interest" description="Disordered" evidence="10">
    <location>
        <begin position="143"/>
        <end position="170"/>
    </location>
</feature>
<dbReference type="InterPro" id="IPR051334">
    <property type="entry name" value="SRPK"/>
</dbReference>
<keyword evidence="2" id="KW-0723">Serine/threonine-protein kinase</keyword>
<dbReference type="Gene3D" id="3.30.200.20">
    <property type="entry name" value="Phosphorylase Kinase, domain 1"/>
    <property type="match status" value="1"/>
</dbReference>
<dbReference type="SMART" id="SM00220">
    <property type="entry name" value="S_TKc"/>
    <property type="match status" value="1"/>
</dbReference>
<gene>
    <name evidence="13" type="ORF">Cfor_01691</name>
</gene>
<evidence type="ECO:0000256" key="10">
    <source>
        <dbReference type="SAM" id="MobiDB-lite"/>
    </source>
</evidence>
<keyword evidence="3" id="KW-0808">Transferase</keyword>
<keyword evidence="11" id="KW-0812">Transmembrane</keyword>
<dbReference type="InterPro" id="IPR017441">
    <property type="entry name" value="Protein_kinase_ATP_BS"/>
</dbReference>
<organism evidence="13 14">
    <name type="scientific">Coptotermes formosanus</name>
    <name type="common">Formosan subterranean termite</name>
    <dbReference type="NCBI Taxonomy" id="36987"/>
    <lineage>
        <taxon>Eukaryota</taxon>
        <taxon>Metazoa</taxon>
        <taxon>Ecdysozoa</taxon>
        <taxon>Arthropoda</taxon>
        <taxon>Hexapoda</taxon>
        <taxon>Insecta</taxon>
        <taxon>Pterygota</taxon>
        <taxon>Neoptera</taxon>
        <taxon>Polyneoptera</taxon>
        <taxon>Dictyoptera</taxon>
        <taxon>Blattodea</taxon>
        <taxon>Blattoidea</taxon>
        <taxon>Termitoidae</taxon>
        <taxon>Rhinotermitidae</taxon>
        <taxon>Coptotermes</taxon>
    </lineage>
</organism>
<dbReference type="Proteomes" id="UP000502823">
    <property type="component" value="Unassembled WGS sequence"/>
</dbReference>
<feature type="region of interest" description="Disordered" evidence="10">
    <location>
        <begin position="405"/>
        <end position="448"/>
    </location>
</feature>
<dbReference type="FunFam" id="1.10.510.10:FF:000642">
    <property type="entry name" value="Serine/threonine-protein kinase srpk2"/>
    <property type="match status" value="1"/>
</dbReference>
<feature type="compositionally biased region" description="Basic residues" evidence="10">
    <location>
        <begin position="379"/>
        <end position="389"/>
    </location>
</feature>
<dbReference type="FunFam" id="1.10.510.10:FF:000275">
    <property type="entry name" value="SRSF protein kinase 2 isoform X3"/>
    <property type="match status" value="1"/>
</dbReference>
<feature type="transmembrane region" description="Helical" evidence="11">
    <location>
        <begin position="76"/>
        <end position="98"/>
    </location>
</feature>
<dbReference type="SUPFAM" id="SSF56112">
    <property type="entry name" value="Protein kinase-like (PK-like)"/>
    <property type="match status" value="1"/>
</dbReference>
<dbReference type="OrthoDB" id="2649at2759"/>
<evidence type="ECO:0000259" key="12">
    <source>
        <dbReference type="PROSITE" id="PS50011"/>
    </source>
</evidence>
<dbReference type="GO" id="GO:0004674">
    <property type="term" value="F:protein serine/threonine kinase activity"/>
    <property type="evidence" value="ECO:0007669"/>
    <property type="project" value="UniProtKB-KW"/>
</dbReference>
<evidence type="ECO:0000256" key="5">
    <source>
        <dbReference type="ARBA" id="ARBA00022777"/>
    </source>
</evidence>
<comment type="catalytic activity">
    <reaction evidence="8">
        <text>L-seryl-[protein] + ATP = O-phospho-L-seryl-[protein] + ADP + H(+)</text>
        <dbReference type="Rhea" id="RHEA:17989"/>
        <dbReference type="Rhea" id="RHEA-COMP:9863"/>
        <dbReference type="Rhea" id="RHEA-COMP:11604"/>
        <dbReference type="ChEBI" id="CHEBI:15378"/>
        <dbReference type="ChEBI" id="CHEBI:29999"/>
        <dbReference type="ChEBI" id="CHEBI:30616"/>
        <dbReference type="ChEBI" id="CHEBI:83421"/>
        <dbReference type="ChEBI" id="CHEBI:456216"/>
        <dbReference type="EC" id="2.7.11.1"/>
    </reaction>
</comment>
<dbReference type="Pfam" id="PF00069">
    <property type="entry name" value="Pkinase"/>
    <property type="match status" value="2"/>
</dbReference>
<keyword evidence="11" id="KW-1133">Transmembrane helix</keyword>
<dbReference type="GO" id="GO:0000245">
    <property type="term" value="P:spliceosomal complex assembly"/>
    <property type="evidence" value="ECO:0007669"/>
    <property type="project" value="TreeGrafter"/>
</dbReference>
<dbReference type="InParanoid" id="A0A6L2Q192"/>
<feature type="region of interest" description="Disordered" evidence="10">
    <location>
        <begin position="365"/>
        <end position="389"/>
    </location>
</feature>
<feature type="compositionally biased region" description="Acidic residues" evidence="10">
    <location>
        <begin position="423"/>
        <end position="448"/>
    </location>
</feature>
<dbReference type="InterPro" id="IPR000719">
    <property type="entry name" value="Prot_kinase_dom"/>
</dbReference>
<dbReference type="GO" id="GO:0050684">
    <property type="term" value="P:regulation of mRNA processing"/>
    <property type="evidence" value="ECO:0007669"/>
    <property type="project" value="TreeGrafter"/>
</dbReference>
<keyword evidence="5" id="KW-0418">Kinase</keyword>
<evidence type="ECO:0000256" key="8">
    <source>
        <dbReference type="ARBA" id="ARBA00048679"/>
    </source>
</evidence>
<dbReference type="InterPro" id="IPR011009">
    <property type="entry name" value="Kinase-like_dom_sf"/>
</dbReference>
<evidence type="ECO:0000256" key="3">
    <source>
        <dbReference type="ARBA" id="ARBA00022679"/>
    </source>
</evidence>
<feature type="compositionally biased region" description="Acidic residues" evidence="10">
    <location>
        <begin position="153"/>
        <end position="170"/>
    </location>
</feature>
<keyword evidence="4 9" id="KW-0547">Nucleotide-binding</keyword>
<dbReference type="FunCoup" id="A0A6L2Q192">
    <property type="interactions" value="565"/>
</dbReference>
<evidence type="ECO:0000313" key="14">
    <source>
        <dbReference type="Proteomes" id="UP000502823"/>
    </source>
</evidence>
<proteinExistence type="predicted"/>
<protein>
    <recommendedName>
        <fullName evidence="1">non-specific serine/threonine protein kinase</fullName>
        <ecNumber evidence="1">2.7.11.1</ecNumber>
    </recommendedName>
</protein>
<evidence type="ECO:0000256" key="2">
    <source>
        <dbReference type="ARBA" id="ARBA00022527"/>
    </source>
</evidence>
<dbReference type="GO" id="GO:0005737">
    <property type="term" value="C:cytoplasm"/>
    <property type="evidence" value="ECO:0007669"/>
    <property type="project" value="TreeGrafter"/>
</dbReference>
<evidence type="ECO:0000256" key="11">
    <source>
        <dbReference type="SAM" id="Phobius"/>
    </source>
</evidence>
<dbReference type="GO" id="GO:0005634">
    <property type="term" value="C:nucleus"/>
    <property type="evidence" value="ECO:0007669"/>
    <property type="project" value="TreeGrafter"/>
</dbReference>
<dbReference type="Gene3D" id="1.10.510.10">
    <property type="entry name" value="Transferase(Phosphotransferase) domain 1"/>
    <property type="match status" value="1"/>
</dbReference>
<evidence type="ECO:0000256" key="4">
    <source>
        <dbReference type="ARBA" id="ARBA00022741"/>
    </source>
</evidence>
<keyword evidence="11" id="KW-0472">Membrane</keyword>
<evidence type="ECO:0000256" key="6">
    <source>
        <dbReference type="ARBA" id="ARBA00022840"/>
    </source>
</evidence>
<reference evidence="14" key="1">
    <citation type="submission" date="2020-01" db="EMBL/GenBank/DDBJ databases">
        <title>Draft genome sequence of the Termite Coptotermes fromosanus.</title>
        <authorList>
            <person name="Itakura S."/>
            <person name="Yosikawa Y."/>
            <person name="Umezawa K."/>
        </authorList>
    </citation>
    <scope>NUCLEOTIDE SEQUENCE [LARGE SCALE GENOMIC DNA]</scope>
</reference>
<dbReference type="PROSITE" id="PS00108">
    <property type="entry name" value="PROTEIN_KINASE_ST"/>
    <property type="match status" value="1"/>
</dbReference>
<feature type="binding site" evidence="9">
    <location>
        <position position="221"/>
    </location>
    <ligand>
        <name>ATP</name>
        <dbReference type="ChEBI" id="CHEBI:30616"/>
    </ligand>
</feature>
<dbReference type="PANTHER" id="PTHR47634">
    <property type="entry name" value="PROTEIN KINASE DOMAIN-CONTAINING PROTEIN-RELATED"/>
    <property type="match status" value="1"/>
</dbReference>
<dbReference type="GO" id="GO:0005524">
    <property type="term" value="F:ATP binding"/>
    <property type="evidence" value="ECO:0007669"/>
    <property type="project" value="UniProtKB-UniRule"/>
</dbReference>
<dbReference type="AlphaFoldDB" id="A0A6L2Q192"/>
<evidence type="ECO:0000256" key="9">
    <source>
        <dbReference type="PROSITE-ProRule" id="PRU10141"/>
    </source>
</evidence>
<sequence length="695" mass="77985">MACEAKPTVFTYSVRVEWIGLDGQTRVNNSMRVEWRGVEFGEHRAVCEEEATTVAEGRVVSSTLVSDSVAHTARCFLHLFVLAALIFVLGRVAGFRVLRVPLGPQNWELNPLICDWRYIDPPSIPNVRPRRCVSAGAVLQGSEPCNTLSNDPAEGEEEEILGSDDDEQEDPRDYCRGGYHPVKIGDLFHNRYHVVRKLGWGHFSTVWLCWDLIAKRFVALKVVKSAAHYTETALDEIKLLKCVRESDVDDPKREKTVQLLDDFKISGVNGTHVCMVFEVLGHNLLKLIIRSNYQGIPLKNVKVIIKQVLEGLDYLHRKCNIIHTDIKPENILLCVEESYVRKLASEATQWHKMGIKLPGSLVSTAPKEYQAPDPNAKMSKNKKKKLKKKAKRQAELLEKQIQQLEELEELPNNSDTHERIGDVETEVDGDGEAEAEGEGDADCEVDSAGETEGTKIIAVEAAVGHPSLAQPTTSKTGSISASVLGTKTEEQDPIADVTPQLIGKPFRRVASCPDAKQLVNQPDPVHEVCDIKVKIADLGNACWSYHHFTEDIQTRQYRCLEVLLGAGYGMPADIWSTACMAFELATGDYLFEPHSGEDYTRDEDHLAHIIELLGNIPRHIMFSGKYSREFFNKKGELRHITKLKPWGLLEVLTEKYDWNRAEAEAFANFLTPMLAFDPNMRATAAECLQHPWLNS</sequence>
<dbReference type="PANTHER" id="PTHR47634:SF9">
    <property type="entry name" value="PROTEIN KINASE DOMAIN-CONTAINING PROTEIN-RELATED"/>
    <property type="match status" value="1"/>
</dbReference>
<evidence type="ECO:0000256" key="7">
    <source>
        <dbReference type="ARBA" id="ARBA00047899"/>
    </source>
</evidence>
<evidence type="ECO:0000256" key="1">
    <source>
        <dbReference type="ARBA" id="ARBA00012513"/>
    </source>
</evidence>
<accession>A0A6L2Q192</accession>
<dbReference type="PROSITE" id="PS00107">
    <property type="entry name" value="PROTEIN_KINASE_ATP"/>
    <property type="match status" value="1"/>
</dbReference>
<name>A0A6L2Q192_COPFO</name>
<dbReference type="CDD" id="cd14136">
    <property type="entry name" value="STKc_SRPK"/>
    <property type="match status" value="1"/>
</dbReference>
<keyword evidence="14" id="KW-1185">Reference proteome</keyword>
<comment type="catalytic activity">
    <reaction evidence="7">
        <text>L-threonyl-[protein] + ATP = O-phospho-L-threonyl-[protein] + ADP + H(+)</text>
        <dbReference type="Rhea" id="RHEA:46608"/>
        <dbReference type="Rhea" id="RHEA-COMP:11060"/>
        <dbReference type="Rhea" id="RHEA-COMP:11605"/>
        <dbReference type="ChEBI" id="CHEBI:15378"/>
        <dbReference type="ChEBI" id="CHEBI:30013"/>
        <dbReference type="ChEBI" id="CHEBI:30616"/>
        <dbReference type="ChEBI" id="CHEBI:61977"/>
        <dbReference type="ChEBI" id="CHEBI:456216"/>
        <dbReference type="EC" id="2.7.11.1"/>
    </reaction>
</comment>
<feature type="domain" description="Protein kinase" evidence="12">
    <location>
        <begin position="192"/>
        <end position="693"/>
    </location>
</feature>